<dbReference type="EMBL" id="JBHFNR010000099">
    <property type="protein sequence ID" value="MFB2894120.1"/>
    <property type="molecule type" value="Genomic_DNA"/>
</dbReference>
<comment type="caution">
    <text evidence="1">The sequence shown here is derived from an EMBL/GenBank/DDBJ whole genome shotgun (WGS) entry which is preliminary data.</text>
</comment>
<evidence type="ECO:0000313" key="2">
    <source>
        <dbReference type="Proteomes" id="UP001576784"/>
    </source>
</evidence>
<keyword evidence="2" id="KW-1185">Reference proteome</keyword>
<gene>
    <name evidence="1" type="ORF">ACE1CI_14515</name>
</gene>
<evidence type="ECO:0000313" key="1">
    <source>
        <dbReference type="EMBL" id="MFB2894120.1"/>
    </source>
</evidence>
<proteinExistence type="predicted"/>
<reference evidence="1 2" key="1">
    <citation type="submission" date="2024-09" db="EMBL/GenBank/DDBJ databases">
        <title>Floridaenema gen nov. (Aerosakkonemataceae, Aerosakkonematales ord. nov., Cyanobacteria) from benthic tropical and subtropical fresh waters, with the description of four new species.</title>
        <authorList>
            <person name="Moretto J.A."/>
            <person name="Berthold D.E."/>
            <person name="Lefler F.W."/>
            <person name="Huang I.-S."/>
            <person name="Laughinghouse H. IV."/>
        </authorList>
    </citation>
    <scope>NUCLEOTIDE SEQUENCE [LARGE SCALE GENOMIC DNA]</scope>
    <source>
        <strain evidence="1 2">BLCC-F50</strain>
    </source>
</reference>
<protein>
    <recommendedName>
        <fullName evidence="3">LAGLIDADG homing endonuclease</fullName>
    </recommendedName>
</protein>
<name>A0ABV4XQZ2_9CYAN</name>
<organism evidence="1 2">
    <name type="scientific">Floridaenema flaviceps BLCC-F50</name>
    <dbReference type="NCBI Taxonomy" id="3153642"/>
    <lineage>
        <taxon>Bacteria</taxon>
        <taxon>Bacillati</taxon>
        <taxon>Cyanobacteriota</taxon>
        <taxon>Cyanophyceae</taxon>
        <taxon>Oscillatoriophycideae</taxon>
        <taxon>Aerosakkonematales</taxon>
        <taxon>Aerosakkonemataceae</taxon>
        <taxon>Floridanema</taxon>
        <taxon>Floridanema flaviceps</taxon>
    </lineage>
</organism>
<accession>A0ABV4XQZ2</accession>
<dbReference type="RefSeq" id="WP_413263769.1">
    <property type="nucleotide sequence ID" value="NZ_JBHFNR010000099.1"/>
</dbReference>
<evidence type="ECO:0008006" key="3">
    <source>
        <dbReference type="Google" id="ProtNLM"/>
    </source>
</evidence>
<dbReference type="Proteomes" id="UP001576784">
    <property type="component" value="Unassembled WGS sequence"/>
</dbReference>
<sequence length="128" mass="15254">MTIEVTQSKLDVKTEYLYNLLERIKERPGMYLGKRSITRLNMLLIGYSQARMELGLPRTKQECEFDNFQEWIQERYNITSSHGWDSIILFYSADERDALEKFFELFEKFRNGESPLPHKVVINHTEKA</sequence>